<evidence type="ECO:0000313" key="2">
    <source>
        <dbReference type="EMBL" id="RCI01822.1"/>
    </source>
</evidence>
<feature type="region of interest" description="Disordered" evidence="1">
    <location>
        <begin position="1"/>
        <end position="64"/>
    </location>
</feature>
<dbReference type="Proteomes" id="UP000253551">
    <property type="component" value="Unassembled WGS sequence"/>
</dbReference>
<accession>A0A367KIZ8</accession>
<evidence type="ECO:0000256" key="1">
    <source>
        <dbReference type="SAM" id="MobiDB-lite"/>
    </source>
</evidence>
<feature type="compositionally biased region" description="Acidic residues" evidence="1">
    <location>
        <begin position="28"/>
        <end position="40"/>
    </location>
</feature>
<dbReference type="STRING" id="4846.A0A367KIZ8"/>
<keyword evidence="3" id="KW-1185">Reference proteome</keyword>
<protein>
    <submittedName>
        <fullName evidence="2">Uncharacterized protein</fullName>
    </submittedName>
</protein>
<dbReference type="AlphaFoldDB" id="A0A367KIZ8"/>
<sequence>MEEQEQKYQEQVYQEPEQQKQKEPETVFLEEEEEEEEEGAFSDATTLESSSTSEEEQEKRTGGKFVSRVTSLPIVQDGVSTVQAMANKTSLGRFALSTANSTLSTVSKYQPKYVQSYYQSYIQPHIERADELGCRSLDLIQTKFPVVNQPTSELVRSVTGPSYQIVDGVKIRIYSSIKQPATHVAQEANKRLGSVVDNVEAVIDRYLPRIQETKREQEVQEVNQAVRAYYLFNDATLRFSQTVSEQVRATAAQLPRSCDNLARIASGQNLLDKATANIQNLQSTLVESVKLCTQSAQSHLPPSVNQRLQDLQATSHERLQLLTQQVSIQLSQVTEFLKVQSSPEWLKSRVTSLVDIANKQVELVHSQYTRNDISALEKAKNVAQGLQQQVLPILKTVQAQLTYYSEAARQKASQDLRVPFEYLGLDHAPKVATA</sequence>
<name>A0A367KIZ8_RHIST</name>
<comment type="caution">
    <text evidence="2">The sequence shown here is derived from an EMBL/GenBank/DDBJ whole genome shotgun (WGS) entry which is preliminary data.</text>
</comment>
<organism evidence="2 3">
    <name type="scientific">Rhizopus stolonifer</name>
    <name type="common">Rhizopus nigricans</name>
    <dbReference type="NCBI Taxonomy" id="4846"/>
    <lineage>
        <taxon>Eukaryota</taxon>
        <taxon>Fungi</taxon>
        <taxon>Fungi incertae sedis</taxon>
        <taxon>Mucoromycota</taxon>
        <taxon>Mucoromycotina</taxon>
        <taxon>Mucoromycetes</taxon>
        <taxon>Mucorales</taxon>
        <taxon>Mucorineae</taxon>
        <taxon>Rhizopodaceae</taxon>
        <taxon>Rhizopus</taxon>
    </lineage>
</organism>
<gene>
    <name evidence="2" type="ORF">CU098_009203</name>
</gene>
<evidence type="ECO:0000313" key="3">
    <source>
        <dbReference type="Proteomes" id="UP000253551"/>
    </source>
</evidence>
<reference evidence="2 3" key="1">
    <citation type="journal article" date="2018" name="G3 (Bethesda)">
        <title>Phylogenetic and Phylogenomic Definition of Rhizopus Species.</title>
        <authorList>
            <person name="Gryganskyi A.P."/>
            <person name="Golan J."/>
            <person name="Dolatabadi S."/>
            <person name="Mondo S."/>
            <person name="Robb S."/>
            <person name="Idnurm A."/>
            <person name="Muszewska A."/>
            <person name="Steczkiewicz K."/>
            <person name="Masonjones S."/>
            <person name="Liao H.L."/>
            <person name="Gajdeczka M.T."/>
            <person name="Anike F."/>
            <person name="Vuek A."/>
            <person name="Anishchenko I.M."/>
            <person name="Voigt K."/>
            <person name="de Hoog G.S."/>
            <person name="Smith M.E."/>
            <person name="Heitman J."/>
            <person name="Vilgalys R."/>
            <person name="Stajich J.E."/>
        </authorList>
    </citation>
    <scope>NUCLEOTIDE SEQUENCE [LARGE SCALE GENOMIC DNA]</scope>
    <source>
        <strain evidence="2 3">LSU 92-RS-03</strain>
    </source>
</reference>
<dbReference type="EMBL" id="PJQM01001650">
    <property type="protein sequence ID" value="RCI01822.1"/>
    <property type="molecule type" value="Genomic_DNA"/>
</dbReference>
<proteinExistence type="predicted"/>
<dbReference type="OrthoDB" id="376826at2759"/>